<dbReference type="AlphaFoldDB" id="F5L8J0"/>
<keyword evidence="3" id="KW-0874">Quinone</keyword>
<evidence type="ECO:0000256" key="5">
    <source>
        <dbReference type="ARBA" id="ARBA00022946"/>
    </source>
</evidence>
<dbReference type="GO" id="GO:0048038">
    <property type="term" value="F:quinone binding"/>
    <property type="evidence" value="ECO:0007669"/>
    <property type="project" value="UniProtKB-KW"/>
</dbReference>
<evidence type="ECO:0000259" key="7">
    <source>
        <dbReference type="Pfam" id="PF07992"/>
    </source>
</evidence>
<accession>F5L8J0</accession>
<reference evidence="8 9" key="1">
    <citation type="journal article" date="2011" name="J. Bacteriol.">
        <title>Draft genome sequence of the thermoalkaliphilic Caldalkalibacillus thermarum strain TA2.A1.</title>
        <authorList>
            <person name="Kalamorz F."/>
            <person name="Keis S."/>
            <person name="McMillan D.G."/>
            <person name="Olsson K."/>
            <person name="Stanton J.A."/>
            <person name="Stockwell P."/>
            <person name="Black M.A."/>
            <person name="Klingeman D.M."/>
            <person name="Land M.L."/>
            <person name="Han C.S."/>
            <person name="Martin S.L."/>
            <person name="Becher S.A."/>
            <person name="Peddie C.J."/>
            <person name="Morgan H.W."/>
            <person name="Matthies D."/>
            <person name="Preiss L."/>
            <person name="Meier T."/>
            <person name="Brown S.D."/>
            <person name="Cook G.M."/>
        </authorList>
    </citation>
    <scope>NUCLEOTIDE SEQUENCE [LARGE SCALE GENOMIC DNA]</scope>
    <source>
        <strain evidence="8 9">TA2.A1</strain>
    </source>
</reference>
<sequence>MPVQTGYEIVIVGGGTAGISVAARLKKKIPHGKIAIIDPAHKHYYQPLWTLVGGGIYPKEASVKDQLSLIPSGVKYIQEVVTEIDPDRQLVLTNEDSQISYDYLIVCPGLSINWDGVKGLKEAIGKDGVVTIYFYDFVDKTWEAIRNFKGGNAVFTFPNTPIKCGGAPQKIMYLAEEHFRRAGIRSKCSVKFYTAKPDLFDVAKYRQTLESIVRERGIYVYFERHLIEIKAGTKEAVFEHLITKETETVPYDLLHVTPPMGPVAFLKNSAIVDQAGWVDVDPHTLQHKKYETIFALGDAANLPTSKTGAAIRKQVPVVVHNLLALKQGRELTAKYNGYTSCPIVTGRGKLIMAEFDYAKQPQETFPFDQSKERYSMFLVKKHVLPRLYWYGMLKGRA</sequence>
<dbReference type="RefSeq" id="WP_007505419.1">
    <property type="nucleotide sequence ID" value="NZ_AFCE01000151.1"/>
</dbReference>
<protein>
    <submittedName>
        <fullName evidence="8">FAD-dependent pyridine nucleotide-disulfide oxidoreductase</fullName>
    </submittedName>
</protein>
<dbReference type="SUPFAM" id="SSF51905">
    <property type="entry name" value="FAD/NAD(P)-binding domain"/>
    <property type="match status" value="2"/>
</dbReference>
<evidence type="ECO:0000256" key="1">
    <source>
        <dbReference type="ARBA" id="ARBA00001974"/>
    </source>
</evidence>
<evidence type="ECO:0000256" key="6">
    <source>
        <dbReference type="ARBA" id="ARBA00023002"/>
    </source>
</evidence>
<dbReference type="InterPro" id="IPR036188">
    <property type="entry name" value="FAD/NAD-bd_sf"/>
</dbReference>
<keyword evidence="6" id="KW-0560">Oxidoreductase</keyword>
<comment type="cofactor">
    <cofactor evidence="1">
        <name>FAD</name>
        <dbReference type="ChEBI" id="CHEBI:57692"/>
    </cofactor>
</comment>
<gene>
    <name evidence="8" type="ORF">CathTA2_2145</name>
</gene>
<dbReference type="EMBL" id="AFCE01000151">
    <property type="protein sequence ID" value="EGL82329.1"/>
    <property type="molecule type" value="Genomic_DNA"/>
</dbReference>
<dbReference type="Proteomes" id="UP000010716">
    <property type="component" value="Unassembled WGS sequence"/>
</dbReference>
<keyword evidence="4" id="KW-0274">FAD</keyword>
<evidence type="ECO:0000256" key="3">
    <source>
        <dbReference type="ARBA" id="ARBA00022719"/>
    </source>
</evidence>
<organism evidence="8 9">
    <name type="scientific">Caldalkalibacillus thermarum (strain TA2.A1)</name>
    <dbReference type="NCBI Taxonomy" id="986075"/>
    <lineage>
        <taxon>Bacteria</taxon>
        <taxon>Bacillati</taxon>
        <taxon>Bacillota</taxon>
        <taxon>Bacilli</taxon>
        <taxon>Bacillales</taxon>
        <taxon>Bacillaceae</taxon>
        <taxon>Caldalkalibacillus</taxon>
    </lineage>
</organism>
<dbReference type="OrthoDB" id="9805710at2"/>
<evidence type="ECO:0000313" key="9">
    <source>
        <dbReference type="Proteomes" id="UP000010716"/>
    </source>
</evidence>
<name>F5L8J0_CALTT</name>
<evidence type="ECO:0000256" key="4">
    <source>
        <dbReference type="ARBA" id="ARBA00022827"/>
    </source>
</evidence>
<evidence type="ECO:0000256" key="2">
    <source>
        <dbReference type="ARBA" id="ARBA00022630"/>
    </source>
</evidence>
<dbReference type="GO" id="GO:0070224">
    <property type="term" value="F:sulfide:quinone oxidoreductase activity"/>
    <property type="evidence" value="ECO:0007669"/>
    <property type="project" value="TreeGrafter"/>
</dbReference>
<dbReference type="GO" id="GO:0070221">
    <property type="term" value="P:sulfide oxidation, using sulfide:quinone oxidoreductase"/>
    <property type="evidence" value="ECO:0007669"/>
    <property type="project" value="TreeGrafter"/>
</dbReference>
<keyword evidence="2" id="KW-0285">Flavoprotein</keyword>
<dbReference type="PANTHER" id="PTHR10632:SF2">
    <property type="entry name" value="SULFIDE:QUINONE OXIDOREDUCTASE, MITOCHONDRIAL"/>
    <property type="match status" value="1"/>
</dbReference>
<keyword evidence="5" id="KW-0809">Transit peptide</keyword>
<comment type="caution">
    <text evidence="8">The sequence shown here is derived from an EMBL/GenBank/DDBJ whole genome shotgun (WGS) entry which is preliminary data.</text>
</comment>
<dbReference type="GO" id="GO:0071949">
    <property type="term" value="F:FAD binding"/>
    <property type="evidence" value="ECO:0007669"/>
    <property type="project" value="TreeGrafter"/>
</dbReference>
<dbReference type="InterPro" id="IPR015904">
    <property type="entry name" value="Sulphide_quinone_reductase"/>
</dbReference>
<feature type="domain" description="FAD/NAD(P)-binding" evidence="7">
    <location>
        <begin position="7"/>
        <end position="123"/>
    </location>
</feature>
<dbReference type="eggNOG" id="COG0446">
    <property type="taxonomic scope" value="Bacteria"/>
</dbReference>
<proteinExistence type="predicted"/>
<dbReference type="InterPro" id="IPR023753">
    <property type="entry name" value="FAD/NAD-binding_dom"/>
</dbReference>
<dbReference type="Pfam" id="PF07992">
    <property type="entry name" value="Pyr_redox_2"/>
    <property type="match status" value="1"/>
</dbReference>
<dbReference type="FunFam" id="3.50.50.60:FF:000034">
    <property type="entry name" value="sulfide:quinone oxidoreductase, mitochondrial"/>
    <property type="match status" value="1"/>
</dbReference>
<evidence type="ECO:0000313" key="8">
    <source>
        <dbReference type="EMBL" id="EGL82329.1"/>
    </source>
</evidence>
<dbReference type="PANTHER" id="PTHR10632">
    <property type="entry name" value="SULFIDE:QUINONE OXIDOREDUCTASE"/>
    <property type="match status" value="1"/>
</dbReference>
<dbReference type="Gene3D" id="3.50.50.60">
    <property type="entry name" value="FAD/NAD(P)-binding domain"/>
    <property type="match status" value="2"/>
</dbReference>